<keyword evidence="5 6" id="KW-0472">Membrane</keyword>
<organism evidence="8 9">
    <name type="scientific">Papaver atlanticum</name>
    <dbReference type="NCBI Taxonomy" id="357466"/>
    <lineage>
        <taxon>Eukaryota</taxon>
        <taxon>Viridiplantae</taxon>
        <taxon>Streptophyta</taxon>
        <taxon>Embryophyta</taxon>
        <taxon>Tracheophyta</taxon>
        <taxon>Spermatophyta</taxon>
        <taxon>Magnoliopsida</taxon>
        <taxon>Ranunculales</taxon>
        <taxon>Papaveraceae</taxon>
        <taxon>Papaveroideae</taxon>
        <taxon>Papaver</taxon>
    </lineage>
</organism>
<keyword evidence="9" id="KW-1185">Reference proteome</keyword>
<dbReference type="Proteomes" id="UP001202328">
    <property type="component" value="Unassembled WGS sequence"/>
</dbReference>
<evidence type="ECO:0000313" key="8">
    <source>
        <dbReference type="EMBL" id="KAI3921490.1"/>
    </source>
</evidence>
<dbReference type="PANTHER" id="PTHR11654">
    <property type="entry name" value="OLIGOPEPTIDE TRANSPORTER-RELATED"/>
    <property type="match status" value="1"/>
</dbReference>
<evidence type="ECO:0000313" key="9">
    <source>
        <dbReference type="Proteomes" id="UP001202328"/>
    </source>
</evidence>
<dbReference type="SUPFAM" id="SSF103473">
    <property type="entry name" value="MFS general substrate transporter"/>
    <property type="match status" value="1"/>
</dbReference>
<feature type="transmembrane region" description="Helical" evidence="6">
    <location>
        <begin position="224"/>
        <end position="246"/>
    </location>
</feature>
<feature type="transmembrane region" description="Helical" evidence="6">
    <location>
        <begin position="267"/>
        <end position="287"/>
    </location>
</feature>
<feature type="domain" description="Major facilitator superfamily (MFS) profile" evidence="7">
    <location>
        <begin position="42"/>
        <end position="506"/>
    </location>
</feature>
<evidence type="ECO:0000256" key="1">
    <source>
        <dbReference type="ARBA" id="ARBA00004141"/>
    </source>
</evidence>
<evidence type="ECO:0000256" key="2">
    <source>
        <dbReference type="ARBA" id="ARBA00005982"/>
    </source>
</evidence>
<evidence type="ECO:0000256" key="3">
    <source>
        <dbReference type="ARBA" id="ARBA00022692"/>
    </source>
</evidence>
<dbReference type="GO" id="GO:0022857">
    <property type="term" value="F:transmembrane transporter activity"/>
    <property type="evidence" value="ECO:0007669"/>
    <property type="project" value="InterPro"/>
</dbReference>
<dbReference type="Gene3D" id="1.20.1250.20">
    <property type="entry name" value="MFS general substrate transporter like domains"/>
    <property type="match status" value="2"/>
</dbReference>
<sequence>MAITAAVYDDEPLPDTVYVEGMVNFHGEKMNHNGGFGGWKSVIRVIAVGSIDSFIFYGMASNLISLLTTKLGQSTATAAVNINAWSGFVYLLPLLTSFVADSYLGRFRTILFSLLIYISGLVLLTLYTSLQSASCSKNAKYIISCSSPSTLQLFFCFSSLYLVGIGSAVCKTCAPAFGADQFDELNPGESKSKSSFFNWWQIGLSVGASSSHLVLNYVQDNLGWGLAFGISCITMVTALIVFLSGIKSYRYILKSDHKEKKETLSNIFKVVLPLLPLWIICLMYTVVDAQNVTFFTKQGSTMDRSIGRPGFKIPAAAIQSLIGLSIILFTALYDRAFVPFARAFTGKPNGITTLQRIGGGIVISAISMVIAAIVEHRRLRIALESGLIANKTATVPMAVWWLIPQYVLSGLAIVFTSVGLLEFFYDEVPNELRSVGLSLYSTVFGIGSLLSGLLISVIQKVTSAGGEYGWFASNINQGHLDYFYWLLAGLDLVGFVALLCFSKFYVYKRKAPMS</sequence>
<feature type="transmembrane region" description="Helical" evidence="6">
    <location>
        <begin position="406"/>
        <end position="425"/>
    </location>
</feature>
<keyword evidence="3 6" id="KW-0812">Transmembrane</keyword>
<feature type="transmembrane region" description="Helical" evidence="6">
    <location>
        <begin position="150"/>
        <end position="170"/>
    </location>
</feature>
<feature type="transmembrane region" description="Helical" evidence="6">
    <location>
        <begin position="313"/>
        <end position="333"/>
    </location>
</feature>
<feature type="transmembrane region" description="Helical" evidence="6">
    <location>
        <begin position="437"/>
        <end position="462"/>
    </location>
</feature>
<comment type="caution">
    <text evidence="8">The sequence shown here is derived from an EMBL/GenBank/DDBJ whole genome shotgun (WGS) entry which is preliminary data.</text>
</comment>
<proteinExistence type="inferred from homology"/>
<accession>A0AAD4SSW4</accession>
<dbReference type="InterPro" id="IPR036259">
    <property type="entry name" value="MFS_trans_sf"/>
</dbReference>
<dbReference type="GO" id="GO:0016020">
    <property type="term" value="C:membrane"/>
    <property type="evidence" value="ECO:0007669"/>
    <property type="project" value="UniProtKB-SubCell"/>
</dbReference>
<dbReference type="Pfam" id="PF00854">
    <property type="entry name" value="PTR2"/>
    <property type="match status" value="2"/>
</dbReference>
<evidence type="ECO:0000256" key="6">
    <source>
        <dbReference type="SAM" id="Phobius"/>
    </source>
</evidence>
<evidence type="ECO:0000256" key="5">
    <source>
        <dbReference type="ARBA" id="ARBA00023136"/>
    </source>
</evidence>
<comment type="subcellular location">
    <subcellularLocation>
        <location evidence="1">Membrane</location>
        <topology evidence="1">Multi-pass membrane protein</topology>
    </subcellularLocation>
</comment>
<dbReference type="AlphaFoldDB" id="A0AAD4SSW4"/>
<dbReference type="EMBL" id="JAJJMB010008687">
    <property type="protein sequence ID" value="KAI3921490.1"/>
    <property type="molecule type" value="Genomic_DNA"/>
</dbReference>
<dbReference type="PROSITE" id="PS50850">
    <property type="entry name" value="MFS"/>
    <property type="match status" value="1"/>
</dbReference>
<protein>
    <recommendedName>
        <fullName evidence="7">Major facilitator superfamily (MFS) profile domain-containing protein</fullName>
    </recommendedName>
</protein>
<feature type="transmembrane region" description="Helical" evidence="6">
    <location>
        <begin position="354"/>
        <end position="374"/>
    </location>
</feature>
<keyword evidence="4 6" id="KW-1133">Transmembrane helix</keyword>
<reference evidence="8" key="1">
    <citation type="submission" date="2022-04" db="EMBL/GenBank/DDBJ databases">
        <title>A functionally conserved STORR gene fusion in Papaver species that diverged 16.8 million years ago.</title>
        <authorList>
            <person name="Catania T."/>
        </authorList>
    </citation>
    <scope>NUCLEOTIDE SEQUENCE</scope>
    <source>
        <strain evidence="8">S-188037</strain>
    </source>
</reference>
<evidence type="ECO:0000256" key="4">
    <source>
        <dbReference type="ARBA" id="ARBA00022989"/>
    </source>
</evidence>
<comment type="similarity">
    <text evidence="2">Belongs to the major facilitator superfamily. Proton-dependent oligopeptide transporter (POT/PTR) (TC 2.A.17) family.</text>
</comment>
<dbReference type="InterPro" id="IPR000109">
    <property type="entry name" value="POT_fam"/>
</dbReference>
<evidence type="ECO:0000259" key="7">
    <source>
        <dbReference type="PROSITE" id="PS50850"/>
    </source>
</evidence>
<feature type="transmembrane region" description="Helical" evidence="6">
    <location>
        <begin position="482"/>
        <end position="506"/>
    </location>
</feature>
<feature type="transmembrane region" description="Helical" evidence="6">
    <location>
        <begin position="111"/>
        <end position="130"/>
    </location>
</feature>
<name>A0AAD4SSW4_9MAGN</name>
<gene>
    <name evidence="8" type="ORF">MKW98_013424</name>
</gene>
<feature type="transmembrane region" description="Helical" evidence="6">
    <location>
        <begin position="84"/>
        <end position="104"/>
    </location>
</feature>
<feature type="transmembrane region" description="Helical" evidence="6">
    <location>
        <begin position="42"/>
        <end position="64"/>
    </location>
</feature>
<dbReference type="InterPro" id="IPR020846">
    <property type="entry name" value="MFS_dom"/>
</dbReference>